<evidence type="ECO:0000313" key="2">
    <source>
        <dbReference type="Proteomes" id="UP001237642"/>
    </source>
</evidence>
<reference evidence="1" key="1">
    <citation type="submission" date="2023-02" db="EMBL/GenBank/DDBJ databases">
        <title>Genome of toxic invasive species Heracleum sosnowskyi carries increased number of genes despite the absence of recent whole-genome duplications.</title>
        <authorList>
            <person name="Schelkunov M."/>
            <person name="Shtratnikova V."/>
            <person name="Makarenko M."/>
            <person name="Klepikova A."/>
            <person name="Omelchenko D."/>
            <person name="Novikova G."/>
            <person name="Obukhova E."/>
            <person name="Bogdanov V."/>
            <person name="Penin A."/>
            <person name="Logacheva M."/>
        </authorList>
    </citation>
    <scope>NUCLEOTIDE SEQUENCE</scope>
    <source>
        <strain evidence="1">Hsosn_3</strain>
        <tissue evidence="1">Leaf</tissue>
    </source>
</reference>
<gene>
    <name evidence="1" type="ORF">POM88_026398</name>
</gene>
<protein>
    <submittedName>
        <fullName evidence="1">Uncharacterized protein</fullName>
    </submittedName>
</protein>
<accession>A0AAD8MP63</accession>
<organism evidence="1 2">
    <name type="scientific">Heracleum sosnowskyi</name>
    <dbReference type="NCBI Taxonomy" id="360622"/>
    <lineage>
        <taxon>Eukaryota</taxon>
        <taxon>Viridiplantae</taxon>
        <taxon>Streptophyta</taxon>
        <taxon>Embryophyta</taxon>
        <taxon>Tracheophyta</taxon>
        <taxon>Spermatophyta</taxon>
        <taxon>Magnoliopsida</taxon>
        <taxon>eudicotyledons</taxon>
        <taxon>Gunneridae</taxon>
        <taxon>Pentapetalae</taxon>
        <taxon>asterids</taxon>
        <taxon>campanulids</taxon>
        <taxon>Apiales</taxon>
        <taxon>Apiaceae</taxon>
        <taxon>Apioideae</taxon>
        <taxon>apioid superclade</taxon>
        <taxon>Tordylieae</taxon>
        <taxon>Tordyliinae</taxon>
        <taxon>Heracleum</taxon>
    </lineage>
</organism>
<dbReference type="AlphaFoldDB" id="A0AAD8MP63"/>
<evidence type="ECO:0000313" key="1">
    <source>
        <dbReference type="EMBL" id="KAK1379654.1"/>
    </source>
</evidence>
<name>A0AAD8MP63_9APIA</name>
<dbReference type="EMBL" id="JAUIZM010000006">
    <property type="protein sequence ID" value="KAK1379654.1"/>
    <property type="molecule type" value="Genomic_DNA"/>
</dbReference>
<dbReference type="Proteomes" id="UP001237642">
    <property type="component" value="Unassembled WGS sequence"/>
</dbReference>
<proteinExistence type="predicted"/>
<comment type="caution">
    <text evidence="1">The sequence shown here is derived from an EMBL/GenBank/DDBJ whole genome shotgun (WGS) entry which is preliminary data.</text>
</comment>
<reference evidence="1" key="2">
    <citation type="submission" date="2023-05" db="EMBL/GenBank/DDBJ databases">
        <authorList>
            <person name="Schelkunov M.I."/>
        </authorList>
    </citation>
    <scope>NUCLEOTIDE SEQUENCE</scope>
    <source>
        <strain evidence="1">Hsosn_3</strain>
        <tissue evidence="1">Leaf</tissue>
    </source>
</reference>
<keyword evidence="2" id="KW-1185">Reference proteome</keyword>
<sequence length="114" mass="13035">MFVFASSFRTRSDCREANRRTKDVSTKYEHVNKFWVEHSKLLPKAHECVDSVLELNKMPLTVYKFVSQCADLKGVFPLLPFQQGRDIDELFNYAFKDGELGILGVGNSKNTVSV</sequence>